<accession>A0A098D2X3</accession>
<evidence type="ECO:0000313" key="2">
    <source>
        <dbReference type="EnsemblFungi" id="CEF72795"/>
    </source>
</evidence>
<keyword evidence="3" id="KW-1185">Reference proteome</keyword>
<gene>
    <name evidence="1" type="ORF">FGRAMPH1_01T01987</name>
</gene>
<dbReference type="Proteomes" id="UP000070720">
    <property type="component" value="Chromosome 1"/>
</dbReference>
<proteinExistence type="predicted"/>
<name>A0A098D2X3_GIBZE</name>
<evidence type="ECO:0000313" key="1">
    <source>
        <dbReference type="EMBL" id="CEF72795.1"/>
    </source>
</evidence>
<accession>A0A0E0RNH0</accession>
<reference evidence="2 3" key="1">
    <citation type="journal article" date="2007" name="Science">
        <title>The Fusarium graminearum genome reveals a link between localized polymorphism and pathogen specialization.</title>
        <authorList>
            <person name="Cuomo C.A."/>
            <person name="Gueldener U."/>
            <person name="Xu J.-R."/>
            <person name="Trail F."/>
            <person name="Turgeon B.G."/>
            <person name="Di Pietro A."/>
            <person name="Walton J.D."/>
            <person name="Ma L.-J."/>
            <person name="Baker S.E."/>
            <person name="Rep M."/>
            <person name="Adam G."/>
            <person name="Antoniw J."/>
            <person name="Baldwin T."/>
            <person name="Calvo S.E."/>
            <person name="Chang Y.-L."/>
            <person name="DeCaprio D."/>
            <person name="Gale L.R."/>
            <person name="Gnerre S."/>
            <person name="Goswami R.S."/>
            <person name="Hammond-Kosack K."/>
            <person name="Harris L.J."/>
            <person name="Hilburn K."/>
            <person name="Kennell J.C."/>
            <person name="Kroken S."/>
            <person name="Magnuson J.K."/>
            <person name="Mannhaupt G."/>
            <person name="Mauceli E.W."/>
            <person name="Mewes H.-W."/>
            <person name="Mitterbauer R."/>
            <person name="Muehlbauer G."/>
            <person name="Muensterkoetter M."/>
            <person name="Nelson D."/>
            <person name="O'Donnell K."/>
            <person name="Ouellet T."/>
            <person name="Qi W."/>
            <person name="Quesneville H."/>
            <person name="Roncero M.I.G."/>
            <person name="Seong K.-Y."/>
            <person name="Tetko I.V."/>
            <person name="Urban M."/>
            <person name="Waalwijk C."/>
            <person name="Ward T.J."/>
            <person name="Yao J."/>
            <person name="Birren B.W."/>
            <person name="Kistler H.C."/>
        </authorList>
    </citation>
    <scope>NUCLEOTIDE SEQUENCE [LARGE SCALE GENOMIC DNA]</scope>
    <source>
        <strain evidence="3">ATCC MYA-4620 / CBS 123657 / FGSC 9075 / NRRL 31084 / PH-1</strain>
        <strain evidence="2">PH-1 / ATCC MYA-4620 / FGSC 9075 / NRRL 31084</strain>
    </source>
</reference>
<dbReference type="EMBL" id="HG970332">
    <property type="protein sequence ID" value="CEF72795.1"/>
    <property type="molecule type" value="Genomic_DNA"/>
</dbReference>
<dbReference type="AlphaFoldDB" id="A0A098D2X3"/>
<dbReference type="EnsemblFungi" id="CEF72795">
    <property type="protein sequence ID" value="CEF72795"/>
    <property type="gene ID" value="FGRRES_15781"/>
</dbReference>
<dbReference type="VEuPathDB" id="FungiDB:FGRAMPH1_01G01987"/>
<reference evidence="1 3" key="3">
    <citation type="journal article" date="2015" name="BMC Genomics">
        <title>The completed genome sequence of the pathogenic ascomycete fungus Fusarium graminearum.</title>
        <authorList>
            <person name="King R."/>
            <person name="Urban M."/>
            <person name="Hammond-Kosack M.C."/>
            <person name="Hassani-Pak K."/>
            <person name="Hammond-Kosack K.E."/>
        </authorList>
    </citation>
    <scope>NUCLEOTIDE SEQUENCE [LARGE SCALE GENOMIC DNA]</scope>
    <source>
        <strain evidence="3">ATCC MYA-4620 / CBS 123657 / FGSC 9075 / NRRL 31084 / PH-1</strain>
        <strain evidence="1">PH-1</strain>
    </source>
</reference>
<reference evidence="2 3" key="2">
    <citation type="journal article" date="2010" name="Nature">
        <title>Comparative genomics reveals mobile pathogenicity chromosomes in Fusarium.</title>
        <authorList>
            <person name="Ma L.J."/>
            <person name="van der Does H.C."/>
            <person name="Borkovich K.A."/>
            <person name="Coleman J.J."/>
            <person name="Daboussi M.J."/>
            <person name="Di Pietro A."/>
            <person name="Dufresne M."/>
            <person name="Freitag M."/>
            <person name="Grabherr M."/>
            <person name="Henrissat B."/>
            <person name="Houterman P.M."/>
            <person name="Kang S."/>
            <person name="Shim W.B."/>
            <person name="Woloshuk C."/>
            <person name="Xie X."/>
            <person name="Xu J.R."/>
            <person name="Antoniw J."/>
            <person name="Baker S.E."/>
            <person name="Bluhm B.H."/>
            <person name="Breakspear A."/>
            <person name="Brown D.W."/>
            <person name="Butchko R.A."/>
            <person name="Chapman S."/>
            <person name="Coulson R."/>
            <person name="Coutinho P.M."/>
            <person name="Danchin E.G."/>
            <person name="Diener A."/>
            <person name="Gale L.R."/>
            <person name="Gardiner D.M."/>
            <person name="Goff S."/>
            <person name="Hammond-Kosack K.E."/>
            <person name="Hilburn K."/>
            <person name="Hua-Van A."/>
            <person name="Jonkers W."/>
            <person name="Kazan K."/>
            <person name="Kodira C.D."/>
            <person name="Koehrsen M."/>
            <person name="Kumar L."/>
            <person name="Lee Y.H."/>
            <person name="Li L."/>
            <person name="Manners J.M."/>
            <person name="Miranda-Saavedra D."/>
            <person name="Mukherjee M."/>
            <person name="Park G."/>
            <person name="Park J."/>
            <person name="Park S.Y."/>
            <person name="Proctor R.H."/>
            <person name="Regev A."/>
            <person name="Ruiz-Roldan M.C."/>
            <person name="Sain D."/>
            <person name="Sakthikumar S."/>
            <person name="Sykes S."/>
            <person name="Schwartz D.C."/>
            <person name="Turgeon B.G."/>
            <person name="Wapinski I."/>
            <person name="Yoder O."/>
            <person name="Young S."/>
            <person name="Zeng Q."/>
            <person name="Zhou S."/>
            <person name="Galagan J."/>
            <person name="Cuomo C.A."/>
            <person name="Kistler H.C."/>
            <person name="Rep M."/>
        </authorList>
    </citation>
    <scope>GENOME REANNOTATION</scope>
    <source>
        <strain evidence="3">ATCC MYA-4620 / CBS 123657 / FGSC 9075 / NRRL 31084 / PH-1</strain>
        <strain evidence="2">PH-1 / ATCC MYA-4620 / FGSC 9075 / NRRL 31084</strain>
    </source>
</reference>
<organism evidence="1 3">
    <name type="scientific">Gibberella zeae (strain ATCC MYA-4620 / CBS 123657 / FGSC 9075 / NRRL 31084 / PH-1)</name>
    <name type="common">Wheat head blight fungus</name>
    <name type="synonym">Fusarium graminearum</name>
    <dbReference type="NCBI Taxonomy" id="229533"/>
    <lineage>
        <taxon>Eukaryota</taxon>
        <taxon>Fungi</taxon>
        <taxon>Dikarya</taxon>
        <taxon>Ascomycota</taxon>
        <taxon>Pezizomycotina</taxon>
        <taxon>Sordariomycetes</taxon>
        <taxon>Hypocreomycetidae</taxon>
        <taxon>Hypocreales</taxon>
        <taxon>Nectriaceae</taxon>
        <taxon>Fusarium</taxon>
    </lineage>
</organism>
<reference evidence="2" key="4">
    <citation type="submission" date="2017-01" db="UniProtKB">
        <authorList>
            <consortium name="EnsemblFungi"/>
        </authorList>
    </citation>
    <scope>IDENTIFICATION</scope>
    <source>
        <strain evidence="2">PH-1 / ATCC MYA-4620 / FGSC 9075 / NRRL 31084</strain>
    </source>
</reference>
<dbReference type="InParanoid" id="A0A098D2X3"/>
<evidence type="ECO:0000313" key="3">
    <source>
        <dbReference type="Proteomes" id="UP000070720"/>
    </source>
</evidence>
<sequence>MASTNIKSHHTFLCENAADLFEFVRRRPSKRFHQKRLSFTRNSQHHHQITQLTM</sequence>
<protein>
    <submittedName>
        <fullName evidence="1">Chromosome 1, complete genome</fullName>
    </submittedName>
</protein>